<proteinExistence type="inferred from homology"/>
<dbReference type="EMBL" id="JAFKCW010000002">
    <property type="protein sequence ID" value="MBN7801034.1"/>
    <property type="molecule type" value="Genomic_DNA"/>
</dbReference>
<dbReference type="Pfam" id="PF14322">
    <property type="entry name" value="SusD-like_3"/>
    <property type="match status" value="1"/>
</dbReference>
<dbReference type="SUPFAM" id="SSF48452">
    <property type="entry name" value="TPR-like"/>
    <property type="match status" value="1"/>
</dbReference>
<dbReference type="RefSeq" id="WP_206569014.1">
    <property type="nucleotide sequence ID" value="NZ_JAFKCW010000002.1"/>
</dbReference>
<comment type="similarity">
    <text evidence="2">Belongs to the SusD family.</text>
</comment>
<dbReference type="InterPro" id="IPR012944">
    <property type="entry name" value="SusD_RagB_dom"/>
</dbReference>
<evidence type="ECO:0000256" key="3">
    <source>
        <dbReference type="ARBA" id="ARBA00022729"/>
    </source>
</evidence>
<organism evidence="8 9">
    <name type="scientific">Algoriphagus aestuariicola</name>
    <dbReference type="NCBI Taxonomy" id="1852016"/>
    <lineage>
        <taxon>Bacteria</taxon>
        <taxon>Pseudomonadati</taxon>
        <taxon>Bacteroidota</taxon>
        <taxon>Cytophagia</taxon>
        <taxon>Cytophagales</taxon>
        <taxon>Cyclobacteriaceae</taxon>
        <taxon>Algoriphagus</taxon>
    </lineage>
</organism>
<protein>
    <submittedName>
        <fullName evidence="8">RagB/SusD family nutrient uptake outer membrane protein</fullName>
    </submittedName>
</protein>
<keyword evidence="9" id="KW-1185">Reference proteome</keyword>
<dbReference type="Proteomes" id="UP000664698">
    <property type="component" value="Unassembled WGS sequence"/>
</dbReference>
<keyword evidence="3" id="KW-0732">Signal</keyword>
<evidence type="ECO:0000256" key="2">
    <source>
        <dbReference type="ARBA" id="ARBA00006275"/>
    </source>
</evidence>
<dbReference type="InterPro" id="IPR033985">
    <property type="entry name" value="SusD-like_N"/>
</dbReference>
<dbReference type="PROSITE" id="PS51257">
    <property type="entry name" value="PROKAR_LIPOPROTEIN"/>
    <property type="match status" value="1"/>
</dbReference>
<sequence length="447" mass="49875">MKKTVSILAVILGLGACNVLEQEPQDALDSSMALVDGASANAILNGVYSIMGDDYYYGVEYVLNMDLIADNAIFQGFYDSQFEIDQKTVPFTNVFVTESWPVMYRVINSTNLLIEGVPGLDDPNFANEEDVLGQAHALRALAYFDLLRVFGEHYIPSSEFGLPLLLLPIPENDFNRIPAIPRSTVAETYAQINKDLDLALSLLSESMDPGTMNYYAALALRARVALYQKDYEVAKAAADEIIEEGGFALVDDLDELYYTTEITDETIFDLEFNDQDQSSFNDYTIGRDEYNLDEDLIRATEAGDQRANYYGFSRNANRTLKYTDGTNANNTKIFRLAEIILIRAEAAAMISGDPNSGLTDINTIRGRASISPITTLASMDAFIDALLQERRIELAFEGHRFFDLVRFDRAEAVLGMPDFRKIFPIPRNELQVAEPGTLVQNPGYETL</sequence>
<keyword evidence="4" id="KW-0472">Membrane</keyword>
<keyword evidence="5" id="KW-0998">Cell outer membrane</keyword>
<dbReference type="InterPro" id="IPR011990">
    <property type="entry name" value="TPR-like_helical_dom_sf"/>
</dbReference>
<evidence type="ECO:0000256" key="5">
    <source>
        <dbReference type="ARBA" id="ARBA00023237"/>
    </source>
</evidence>
<comment type="subcellular location">
    <subcellularLocation>
        <location evidence="1">Cell outer membrane</location>
    </subcellularLocation>
</comment>
<feature type="domain" description="SusD-like N-terminal" evidence="7">
    <location>
        <begin position="30"/>
        <end position="226"/>
    </location>
</feature>
<evidence type="ECO:0000256" key="1">
    <source>
        <dbReference type="ARBA" id="ARBA00004442"/>
    </source>
</evidence>
<name>A0ABS3BQD8_9BACT</name>
<accession>A0ABS3BQD8</accession>
<dbReference type="Pfam" id="PF07980">
    <property type="entry name" value="SusD_RagB"/>
    <property type="match status" value="1"/>
</dbReference>
<dbReference type="Gene3D" id="1.25.40.390">
    <property type="match status" value="1"/>
</dbReference>
<gene>
    <name evidence="8" type="ORF">J0A67_09185</name>
</gene>
<comment type="caution">
    <text evidence="8">The sequence shown here is derived from an EMBL/GenBank/DDBJ whole genome shotgun (WGS) entry which is preliminary data.</text>
</comment>
<reference evidence="8 9" key="1">
    <citation type="submission" date="2021-03" db="EMBL/GenBank/DDBJ databases">
        <title>novel species isolated from a fishpond in China.</title>
        <authorList>
            <person name="Lu H."/>
            <person name="Cai Z."/>
        </authorList>
    </citation>
    <scope>NUCLEOTIDE SEQUENCE [LARGE SCALE GENOMIC DNA]</scope>
    <source>
        <strain evidence="8 9">JCM 31546</strain>
    </source>
</reference>
<evidence type="ECO:0000259" key="7">
    <source>
        <dbReference type="Pfam" id="PF14322"/>
    </source>
</evidence>
<evidence type="ECO:0000313" key="8">
    <source>
        <dbReference type="EMBL" id="MBN7801034.1"/>
    </source>
</evidence>
<feature type="domain" description="RagB/SusD" evidence="6">
    <location>
        <begin position="302"/>
        <end position="415"/>
    </location>
</feature>
<evidence type="ECO:0000259" key="6">
    <source>
        <dbReference type="Pfam" id="PF07980"/>
    </source>
</evidence>
<evidence type="ECO:0000313" key="9">
    <source>
        <dbReference type="Proteomes" id="UP000664698"/>
    </source>
</evidence>
<evidence type="ECO:0000256" key="4">
    <source>
        <dbReference type="ARBA" id="ARBA00023136"/>
    </source>
</evidence>